<feature type="chain" id="PRO_5035316655" description="proline--tRNA ligase" evidence="9">
    <location>
        <begin position="16"/>
        <end position="567"/>
    </location>
</feature>
<dbReference type="InterPro" id="IPR045864">
    <property type="entry name" value="aa-tRNA-synth_II/BPL/LPL"/>
</dbReference>
<evidence type="ECO:0000259" key="10">
    <source>
        <dbReference type="PROSITE" id="PS50862"/>
    </source>
</evidence>
<evidence type="ECO:0000256" key="4">
    <source>
        <dbReference type="ARBA" id="ARBA00022840"/>
    </source>
</evidence>
<dbReference type="Pfam" id="PF09180">
    <property type="entry name" value="ProRS-C_1"/>
    <property type="match status" value="1"/>
</dbReference>
<evidence type="ECO:0000256" key="8">
    <source>
        <dbReference type="ARBA" id="ARBA00047671"/>
    </source>
</evidence>
<dbReference type="AlphaFoldDB" id="A0A8J5XV40"/>
<dbReference type="Pfam" id="PF00587">
    <property type="entry name" value="tRNA-synt_2b"/>
    <property type="match status" value="1"/>
</dbReference>
<evidence type="ECO:0000256" key="6">
    <source>
        <dbReference type="ARBA" id="ARBA00023146"/>
    </source>
</evidence>
<dbReference type="OMA" id="HRWEMRT"/>
<evidence type="ECO:0000313" key="11">
    <source>
        <dbReference type="EMBL" id="KAG8465970.1"/>
    </source>
</evidence>
<dbReference type="Gene3D" id="3.30.930.10">
    <property type="entry name" value="Bira Bifunctional Protein, Domain 2"/>
    <property type="match status" value="1"/>
</dbReference>
<dbReference type="SUPFAM" id="SSF55681">
    <property type="entry name" value="Class II aaRS and biotin synthetases"/>
    <property type="match status" value="1"/>
</dbReference>
<dbReference type="InterPro" id="IPR006195">
    <property type="entry name" value="aa-tRNA-synth_II"/>
</dbReference>
<dbReference type="CDD" id="cd00778">
    <property type="entry name" value="ProRS_core_arch_euk"/>
    <property type="match status" value="1"/>
</dbReference>
<keyword evidence="2" id="KW-0436">Ligase</keyword>
<feature type="domain" description="Aminoacyl-transfer RNA synthetases class-II family profile" evidence="10">
    <location>
        <begin position="105"/>
        <end position="360"/>
    </location>
</feature>
<dbReference type="Proteomes" id="UP000751190">
    <property type="component" value="Unassembled WGS sequence"/>
</dbReference>
<dbReference type="Gene3D" id="3.30.110.30">
    <property type="entry name" value="C-terminal domain of ProRS"/>
    <property type="match status" value="1"/>
</dbReference>
<accession>A0A8J5XV40</accession>
<dbReference type="PROSITE" id="PS50862">
    <property type="entry name" value="AA_TRNA_LIGASE_II"/>
    <property type="match status" value="1"/>
</dbReference>
<keyword evidence="6" id="KW-0030">Aminoacyl-tRNA synthetase</keyword>
<dbReference type="GO" id="GO:0005524">
    <property type="term" value="F:ATP binding"/>
    <property type="evidence" value="ECO:0007669"/>
    <property type="project" value="UniProtKB-KW"/>
</dbReference>
<name>A0A8J5XV40_DIALT</name>
<proteinExistence type="inferred from homology"/>
<dbReference type="GO" id="GO:0005737">
    <property type="term" value="C:cytoplasm"/>
    <property type="evidence" value="ECO:0007669"/>
    <property type="project" value="InterPro"/>
</dbReference>
<dbReference type="GO" id="GO:0006433">
    <property type="term" value="P:prolyl-tRNA aminoacylation"/>
    <property type="evidence" value="ECO:0007669"/>
    <property type="project" value="InterPro"/>
</dbReference>
<dbReference type="InterPro" id="IPR004499">
    <property type="entry name" value="Pro-tRNA-ligase_IIa_arc-type"/>
</dbReference>
<comment type="catalytic activity">
    <reaction evidence="8">
        <text>tRNA(Pro) + L-proline + ATP = L-prolyl-tRNA(Pro) + AMP + diphosphate</text>
        <dbReference type="Rhea" id="RHEA:14305"/>
        <dbReference type="Rhea" id="RHEA-COMP:9700"/>
        <dbReference type="Rhea" id="RHEA-COMP:9702"/>
        <dbReference type="ChEBI" id="CHEBI:30616"/>
        <dbReference type="ChEBI" id="CHEBI:33019"/>
        <dbReference type="ChEBI" id="CHEBI:60039"/>
        <dbReference type="ChEBI" id="CHEBI:78442"/>
        <dbReference type="ChEBI" id="CHEBI:78532"/>
        <dbReference type="ChEBI" id="CHEBI:456215"/>
        <dbReference type="EC" id="6.1.1.15"/>
    </reaction>
</comment>
<comment type="caution">
    <text evidence="11">The sequence shown here is derived from an EMBL/GenBank/DDBJ whole genome shotgun (WGS) entry which is preliminary data.</text>
</comment>
<dbReference type="Gene3D" id="3.40.50.800">
    <property type="entry name" value="Anticodon-binding domain"/>
    <property type="match status" value="1"/>
</dbReference>
<evidence type="ECO:0000313" key="12">
    <source>
        <dbReference type="Proteomes" id="UP000751190"/>
    </source>
</evidence>
<dbReference type="NCBIfam" id="TIGR00408">
    <property type="entry name" value="proS_fam_I"/>
    <property type="match status" value="1"/>
</dbReference>
<dbReference type="SUPFAM" id="SSF52954">
    <property type="entry name" value="Class II aaRS ABD-related"/>
    <property type="match status" value="1"/>
</dbReference>
<evidence type="ECO:0000256" key="9">
    <source>
        <dbReference type="SAM" id="SignalP"/>
    </source>
</evidence>
<reference evidence="11" key="1">
    <citation type="submission" date="2021-05" db="EMBL/GenBank/DDBJ databases">
        <title>The genome of the haptophyte Pavlova lutheri (Diacronema luteri, Pavlovales) - a model for lipid biosynthesis in eukaryotic algae.</title>
        <authorList>
            <person name="Hulatt C.J."/>
            <person name="Posewitz M.C."/>
        </authorList>
    </citation>
    <scope>NUCLEOTIDE SEQUENCE</scope>
    <source>
        <strain evidence="11">NIVA-4/92</strain>
    </source>
</reference>
<evidence type="ECO:0000256" key="2">
    <source>
        <dbReference type="ARBA" id="ARBA00022598"/>
    </source>
</evidence>
<keyword evidence="4" id="KW-0067">ATP-binding</keyword>
<dbReference type="PANTHER" id="PTHR43382:SF3">
    <property type="entry name" value="PROLINE--TRNA LIGASE, CHLOROPLASTIC_MITOCHONDRIAL"/>
    <property type="match status" value="1"/>
</dbReference>
<protein>
    <recommendedName>
        <fullName evidence="1">proline--tRNA ligase</fullName>
        <ecNumber evidence="1">6.1.1.15</ecNumber>
    </recommendedName>
    <alternativeName>
        <fullName evidence="7">Prolyl-tRNA synthetase</fullName>
    </alternativeName>
</protein>
<keyword evidence="3" id="KW-0547">Nucleotide-binding</keyword>
<dbReference type="InterPro" id="IPR033721">
    <property type="entry name" value="ProRS_core_arch_euk"/>
</dbReference>
<evidence type="ECO:0000256" key="1">
    <source>
        <dbReference type="ARBA" id="ARBA00012831"/>
    </source>
</evidence>
<dbReference type="EMBL" id="JAGTXO010000009">
    <property type="protein sequence ID" value="KAG8465970.1"/>
    <property type="molecule type" value="Genomic_DNA"/>
</dbReference>
<dbReference type="Pfam" id="PF03129">
    <property type="entry name" value="HGTP_anticodon"/>
    <property type="match status" value="1"/>
</dbReference>
<dbReference type="FunFam" id="3.30.930.10:FF:000037">
    <property type="entry name" value="Proline--tRNA ligase"/>
    <property type="match status" value="1"/>
</dbReference>
<dbReference type="InterPro" id="IPR016061">
    <property type="entry name" value="Pro-tRNA_ligase_II_C"/>
</dbReference>
<keyword evidence="5" id="KW-0648">Protein biosynthesis</keyword>
<keyword evidence="9" id="KW-0732">Signal</keyword>
<dbReference type="InterPro" id="IPR017449">
    <property type="entry name" value="Pro-tRNA_synth_II"/>
</dbReference>
<evidence type="ECO:0000256" key="7">
    <source>
        <dbReference type="ARBA" id="ARBA00029731"/>
    </source>
</evidence>
<evidence type="ECO:0000256" key="3">
    <source>
        <dbReference type="ARBA" id="ARBA00022741"/>
    </source>
</evidence>
<dbReference type="HAMAP" id="MF_01571">
    <property type="entry name" value="Pro_tRNA_synth_type3"/>
    <property type="match status" value="1"/>
</dbReference>
<dbReference type="OrthoDB" id="1350766at2759"/>
<sequence length="567" mass="60998">MPAALLITFLVGARAWGGAARGSAPLVRVPLVRVPRARAAVLAKGGGGGGGGKGGKGGGAAQASSAQSERICARSSDYSQWYLDVIAAGDLVDASPVRGCMVIKPAGMALWEGVRDVLDRRIKAKGVQSAYFPLLIPVSFLSKEAEHVEGFAKECAVVTHHRLRAVPGGTGVEPDPDARLEEPLIVRPTSETIIWHMFGKWITSYRDLPLKVNQWANVLRWELRTRPFLRSAEFLWQEGHTAHATAAEANALAAEVLDMYADVCESLLALPVVRGEKSASERFAGAEATYTIEGLMQNGWALQCGTSHFLGQNFAKAFDVRFQTSDSGLEHVWATSWGMTTRLIGALVMSHSDDAGLVLPPRIAPLQVVIVPFAAKEPADAAAVDAAVSELRGALEAEGVRVHVDARDHLRAGAKYFEWERKGVPLRVDIGPRDLTSGETKMSRRTDSAKLPLPLADMRAAAATINAELEAMQAALLDTARARIAAATFELSSYGEMAARLNSDEPSTSGFFLVPWADDAANEATIKEETKATLRCYPFAEQHRAEGKACFFSGRPATHMALFARAY</sequence>
<dbReference type="GO" id="GO:0004827">
    <property type="term" value="F:proline-tRNA ligase activity"/>
    <property type="evidence" value="ECO:0007669"/>
    <property type="project" value="UniProtKB-EC"/>
</dbReference>
<keyword evidence="12" id="KW-1185">Reference proteome</keyword>
<feature type="signal peptide" evidence="9">
    <location>
        <begin position="1"/>
        <end position="15"/>
    </location>
</feature>
<dbReference type="InterPro" id="IPR036621">
    <property type="entry name" value="Anticodon-bd_dom_sf"/>
</dbReference>
<dbReference type="EC" id="6.1.1.15" evidence="1"/>
<gene>
    <name evidence="11" type="ORF">KFE25_005540</name>
</gene>
<dbReference type="SUPFAM" id="SSF64586">
    <property type="entry name" value="C-terminal domain of ProRS"/>
    <property type="match status" value="1"/>
</dbReference>
<organism evidence="11 12">
    <name type="scientific">Diacronema lutheri</name>
    <name type="common">Unicellular marine alga</name>
    <name type="synonym">Monochrysis lutheri</name>
    <dbReference type="NCBI Taxonomy" id="2081491"/>
    <lineage>
        <taxon>Eukaryota</taxon>
        <taxon>Haptista</taxon>
        <taxon>Haptophyta</taxon>
        <taxon>Pavlovophyceae</taxon>
        <taxon>Pavlovales</taxon>
        <taxon>Pavlovaceae</taxon>
        <taxon>Diacronema</taxon>
    </lineage>
</organism>
<dbReference type="GO" id="GO:0017101">
    <property type="term" value="C:aminoacyl-tRNA synthetase multienzyme complex"/>
    <property type="evidence" value="ECO:0007669"/>
    <property type="project" value="TreeGrafter"/>
</dbReference>
<dbReference type="InterPro" id="IPR002314">
    <property type="entry name" value="aa-tRNA-synt_IIb"/>
</dbReference>
<dbReference type="PANTHER" id="PTHR43382">
    <property type="entry name" value="PROLYL-TRNA SYNTHETASE"/>
    <property type="match status" value="1"/>
</dbReference>
<dbReference type="InterPro" id="IPR004154">
    <property type="entry name" value="Anticodon-bd"/>
</dbReference>
<evidence type="ECO:0000256" key="5">
    <source>
        <dbReference type="ARBA" id="ARBA00022917"/>
    </source>
</evidence>
<dbReference type="SMART" id="SM00946">
    <property type="entry name" value="ProRS-C_1"/>
    <property type="match status" value="1"/>
</dbReference>